<keyword evidence="5" id="KW-0472">Membrane</keyword>
<dbReference type="GO" id="GO:0016020">
    <property type="term" value="C:membrane"/>
    <property type="evidence" value="ECO:0007669"/>
    <property type="project" value="InterPro"/>
</dbReference>
<evidence type="ECO:0000313" key="8">
    <source>
        <dbReference type="Proteomes" id="UP000301309"/>
    </source>
</evidence>
<dbReference type="GO" id="GO:0004129">
    <property type="term" value="F:cytochrome-c oxidase activity"/>
    <property type="evidence" value="ECO:0007669"/>
    <property type="project" value="InterPro"/>
</dbReference>
<dbReference type="PRINTS" id="PR01165">
    <property type="entry name" value="CYCOXIDASEI"/>
</dbReference>
<protein>
    <recommendedName>
        <fullName evidence="6">Cytochrome oxidase subunit I profile domain-containing protein</fullName>
    </recommendedName>
</protein>
<accession>A0A4D4L544</accession>
<reference evidence="7 8" key="1">
    <citation type="journal article" date="2020" name="Int. J. Syst. Evol. Microbiol.">
        <title>Reclassification of Streptomyces castelarensis and Streptomyces sporoclivatus as later heterotypic synonyms of Streptomyces antimycoticus.</title>
        <authorList>
            <person name="Komaki H."/>
            <person name="Tamura T."/>
        </authorList>
    </citation>
    <scope>NUCLEOTIDE SEQUENCE [LARGE SCALE GENOMIC DNA]</scope>
    <source>
        <strain evidence="7 8">NBRC 13459</strain>
    </source>
</reference>
<keyword evidence="2" id="KW-0249">Electron transport</keyword>
<dbReference type="Proteomes" id="UP000301309">
    <property type="component" value="Unassembled WGS sequence"/>
</dbReference>
<feature type="compositionally biased region" description="Low complexity" evidence="4">
    <location>
        <begin position="193"/>
        <end position="218"/>
    </location>
</feature>
<dbReference type="Pfam" id="PF00115">
    <property type="entry name" value="COX1"/>
    <property type="match status" value="1"/>
</dbReference>
<sequence>MILASPPLDFEVHDSYFVVAHFHYVVFGTVVYAMFAGFYFWWPKFTGRMLDERLGKIHFWTLFIGFHTTFLVHHWLGVIGMPRRYVDYLAADGFTTLNTVSTIGSFLLGLSTLPFIYNVWKTGKYGKRVELDDPWGWGRSLEWATSCPRPATTSSPCRRSAPNPPPSTSTTPRSSPTRSPPPADRPSPRPRAPRWTSVPRTTAPAAARAPQRATTPRAARTDPGRAPRPLLAALGAAGIPLYVLRTARRPPPLRA</sequence>
<feature type="transmembrane region" description="Helical" evidence="5">
    <location>
        <begin position="96"/>
        <end position="120"/>
    </location>
</feature>
<keyword evidence="5" id="KW-1133">Transmembrane helix</keyword>
<feature type="domain" description="Cytochrome oxidase subunit I profile" evidence="6">
    <location>
        <begin position="1"/>
        <end position="179"/>
    </location>
</feature>
<proteinExistence type="predicted"/>
<dbReference type="GO" id="GO:0009060">
    <property type="term" value="P:aerobic respiration"/>
    <property type="evidence" value="ECO:0007669"/>
    <property type="project" value="InterPro"/>
</dbReference>
<evidence type="ECO:0000256" key="1">
    <source>
        <dbReference type="ARBA" id="ARBA00022660"/>
    </source>
</evidence>
<feature type="transmembrane region" description="Helical" evidence="5">
    <location>
        <begin position="20"/>
        <end position="42"/>
    </location>
</feature>
<evidence type="ECO:0000256" key="4">
    <source>
        <dbReference type="SAM" id="MobiDB-lite"/>
    </source>
</evidence>
<dbReference type="InterPro" id="IPR023616">
    <property type="entry name" value="Cyt_c_oxase-like_su1_dom"/>
</dbReference>
<evidence type="ECO:0000313" key="7">
    <source>
        <dbReference type="EMBL" id="GDY53688.1"/>
    </source>
</evidence>
<organism evidence="7 8">
    <name type="scientific">Streptomyces violaceusniger</name>
    <dbReference type="NCBI Taxonomy" id="68280"/>
    <lineage>
        <taxon>Bacteria</taxon>
        <taxon>Bacillati</taxon>
        <taxon>Actinomycetota</taxon>
        <taxon>Actinomycetes</taxon>
        <taxon>Kitasatosporales</taxon>
        <taxon>Streptomycetaceae</taxon>
        <taxon>Streptomyces</taxon>
        <taxon>Streptomyces violaceusniger group</taxon>
    </lineage>
</organism>
<dbReference type="Gene3D" id="1.20.210.10">
    <property type="entry name" value="Cytochrome c oxidase-like, subunit I domain"/>
    <property type="match status" value="1"/>
</dbReference>
<dbReference type="PANTHER" id="PTHR10422">
    <property type="entry name" value="CYTOCHROME C OXIDASE SUBUNIT 1"/>
    <property type="match status" value="1"/>
</dbReference>
<dbReference type="SUPFAM" id="SSF81442">
    <property type="entry name" value="Cytochrome c oxidase subunit I-like"/>
    <property type="match status" value="1"/>
</dbReference>
<dbReference type="EMBL" id="BJHW01000001">
    <property type="protein sequence ID" value="GDY53688.1"/>
    <property type="molecule type" value="Genomic_DNA"/>
</dbReference>
<evidence type="ECO:0000259" key="6">
    <source>
        <dbReference type="PROSITE" id="PS50855"/>
    </source>
</evidence>
<comment type="caution">
    <text evidence="7">The sequence shown here is derived from an EMBL/GenBank/DDBJ whole genome shotgun (WGS) entry which is preliminary data.</text>
</comment>
<dbReference type="InterPro" id="IPR000883">
    <property type="entry name" value="Cyt_C_Oxase_1"/>
</dbReference>
<evidence type="ECO:0000256" key="2">
    <source>
        <dbReference type="ARBA" id="ARBA00022982"/>
    </source>
</evidence>
<dbReference type="GO" id="GO:0022904">
    <property type="term" value="P:respiratory electron transport chain"/>
    <property type="evidence" value="ECO:0007669"/>
    <property type="project" value="TreeGrafter"/>
</dbReference>
<keyword evidence="1" id="KW-0813">Transport</keyword>
<keyword evidence="5" id="KW-0812">Transmembrane</keyword>
<evidence type="ECO:0000256" key="5">
    <source>
        <dbReference type="SAM" id="Phobius"/>
    </source>
</evidence>
<feature type="transmembrane region" description="Helical" evidence="5">
    <location>
        <begin position="54"/>
        <end position="76"/>
    </location>
</feature>
<keyword evidence="8" id="KW-1185">Reference proteome</keyword>
<feature type="region of interest" description="Disordered" evidence="4">
    <location>
        <begin position="147"/>
        <end position="229"/>
    </location>
</feature>
<name>A0A4D4L544_STRVO</name>
<dbReference type="GO" id="GO:0015990">
    <property type="term" value="P:electron transport coupled proton transport"/>
    <property type="evidence" value="ECO:0007669"/>
    <property type="project" value="TreeGrafter"/>
</dbReference>
<dbReference type="PROSITE" id="PS50855">
    <property type="entry name" value="COX1"/>
    <property type="match status" value="1"/>
</dbReference>
<comment type="function">
    <text evidence="3">Cytochrome c oxidase is the component of the respiratory chain that catalyzes the reduction of oxygen to water. Subunits 1-3 form the functional core of the enzyme complex. CO I is the catalytic subunit of the enzyme. Electrons originating in cytochrome c are transferred via the copper A center of subunit 2 and heme A of subunit 1 to the bimetallic center formed by heme A3 and copper B.</text>
</comment>
<gene>
    <name evidence="7" type="ORF">SVIO_043110</name>
</gene>
<dbReference type="AlphaFoldDB" id="A0A4D4L544"/>
<dbReference type="GO" id="GO:0020037">
    <property type="term" value="F:heme binding"/>
    <property type="evidence" value="ECO:0007669"/>
    <property type="project" value="InterPro"/>
</dbReference>
<dbReference type="InterPro" id="IPR036927">
    <property type="entry name" value="Cyt_c_oxase-like_su1_sf"/>
</dbReference>
<keyword evidence="1" id="KW-0679">Respiratory chain</keyword>
<feature type="compositionally biased region" description="Low complexity" evidence="4">
    <location>
        <begin position="168"/>
        <end position="177"/>
    </location>
</feature>
<dbReference type="PANTHER" id="PTHR10422:SF18">
    <property type="entry name" value="CYTOCHROME C OXIDASE SUBUNIT 1"/>
    <property type="match status" value="1"/>
</dbReference>
<evidence type="ECO:0000256" key="3">
    <source>
        <dbReference type="ARBA" id="ARBA00025218"/>
    </source>
</evidence>